<sequence>MTLDREVDVADRAASRLLSGDISQLGERVEAVGVLSICAVGVDQASEMRVVIAVVVRFQSADEQATESVKVTLLRLFDDEVIGHDLGTFLR</sequence>
<protein>
    <submittedName>
        <fullName evidence="1">Uncharacterized protein</fullName>
    </submittedName>
</protein>
<evidence type="ECO:0000313" key="2">
    <source>
        <dbReference type="Proteomes" id="UP000244989"/>
    </source>
</evidence>
<dbReference type="Proteomes" id="UP000244989">
    <property type="component" value="Unassembled WGS sequence"/>
</dbReference>
<proteinExistence type="predicted"/>
<dbReference type="KEGG" id="cyz:C3B44_02995"/>
<dbReference type="EMBL" id="QEEZ01000029">
    <property type="protein sequence ID" value="PWC00831.1"/>
    <property type="molecule type" value="Genomic_DNA"/>
</dbReference>
<dbReference type="AlphaFoldDB" id="A0A2U1T4A5"/>
<evidence type="ECO:0000313" key="1">
    <source>
        <dbReference type="EMBL" id="PWC00831.1"/>
    </source>
</evidence>
<reference evidence="2" key="1">
    <citation type="submission" date="2018-04" db="EMBL/GenBank/DDBJ databases">
        <authorList>
            <person name="Liu S."/>
            <person name="Wang Z."/>
            <person name="Li J."/>
        </authorList>
    </citation>
    <scope>NUCLEOTIDE SEQUENCE [LARGE SCALE GENOMIC DNA]</scope>
    <source>
        <strain evidence="2">2189</strain>
    </source>
</reference>
<comment type="caution">
    <text evidence="1">The sequence shown here is derived from an EMBL/GenBank/DDBJ whole genome shotgun (WGS) entry which is preliminary data.</text>
</comment>
<organism evidence="1 2">
    <name type="scientific">Corynebacterium yudongzhengii</name>
    <dbReference type="NCBI Taxonomy" id="2080740"/>
    <lineage>
        <taxon>Bacteria</taxon>
        <taxon>Bacillati</taxon>
        <taxon>Actinomycetota</taxon>
        <taxon>Actinomycetes</taxon>
        <taxon>Mycobacteriales</taxon>
        <taxon>Corynebacteriaceae</taxon>
        <taxon>Corynebacterium</taxon>
    </lineage>
</organism>
<name>A0A2U1T4A5_9CORY</name>
<gene>
    <name evidence="1" type="ORF">DF222_10650</name>
</gene>
<accession>A0A2U1T4A5</accession>
<keyword evidence="2" id="KW-1185">Reference proteome</keyword>